<name>A0A2T5HTD3_9RHOB</name>
<dbReference type="PANTHER" id="PTHR33376">
    <property type="match status" value="1"/>
</dbReference>
<keyword evidence="2 4" id="KW-0732">Signal</keyword>
<organism evidence="5 6">
    <name type="scientific">Celeribacter persicus</name>
    <dbReference type="NCBI Taxonomy" id="1651082"/>
    <lineage>
        <taxon>Bacteria</taxon>
        <taxon>Pseudomonadati</taxon>
        <taxon>Pseudomonadota</taxon>
        <taxon>Alphaproteobacteria</taxon>
        <taxon>Rhodobacterales</taxon>
        <taxon>Roseobacteraceae</taxon>
        <taxon>Celeribacter</taxon>
    </lineage>
</organism>
<reference evidence="5 6" key="1">
    <citation type="submission" date="2018-04" db="EMBL/GenBank/DDBJ databases">
        <title>Genomic Encyclopedia of Archaeal and Bacterial Type Strains, Phase II (KMG-II): from individual species to whole genera.</title>
        <authorList>
            <person name="Goeker M."/>
        </authorList>
    </citation>
    <scope>NUCLEOTIDE SEQUENCE [LARGE SCALE GENOMIC DNA]</scope>
    <source>
        <strain evidence="5 6">DSM 100434</strain>
    </source>
</reference>
<evidence type="ECO:0000256" key="4">
    <source>
        <dbReference type="SAM" id="SignalP"/>
    </source>
</evidence>
<dbReference type="Gene3D" id="3.40.190.170">
    <property type="entry name" value="Bacterial extracellular solute-binding protein, family 7"/>
    <property type="match status" value="1"/>
</dbReference>
<evidence type="ECO:0000256" key="1">
    <source>
        <dbReference type="ARBA" id="ARBA00004418"/>
    </source>
</evidence>
<dbReference type="InterPro" id="IPR038404">
    <property type="entry name" value="TRAP_DctP_sf"/>
</dbReference>
<evidence type="ECO:0000256" key="2">
    <source>
        <dbReference type="ARBA" id="ARBA00022729"/>
    </source>
</evidence>
<keyword evidence="6" id="KW-1185">Reference proteome</keyword>
<dbReference type="EMBL" id="QAOH01000003">
    <property type="protein sequence ID" value="PTQ74843.1"/>
    <property type="molecule type" value="Genomic_DNA"/>
</dbReference>
<dbReference type="Proteomes" id="UP000244077">
    <property type="component" value="Unassembled WGS sequence"/>
</dbReference>
<comment type="subcellular location">
    <subcellularLocation>
        <location evidence="1">Periplasm</location>
    </subcellularLocation>
</comment>
<keyword evidence="3" id="KW-0574">Periplasm</keyword>
<dbReference type="GO" id="GO:0055085">
    <property type="term" value="P:transmembrane transport"/>
    <property type="evidence" value="ECO:0007669"/>
    <property type="project" value="InterPro"/>
</dbReference>
<comment type="caution">
    <text evidence="5">The sequence shown here is derived from an EMBL/GenBank/DDBJ whole genome shotgun (WGS) entry which is preliminary data.</text>
</comment>
<gene>
    <name evidence="5" type="ORF">C8N42_103134</name>
</gene>
<dbReference type="InterPro" id="IPR018389">
    <property type="entry name" value="DctP_fam"/>
</dbReference>
<sequence length="361" mass="39413">MTSFLKTVALAAFVTASGPLSLAAQEVTLRFQHFVSPKAGSATYFMEPWARKVEKDSGGRIKIEIYPLMQLGGNAPDQYDLIRDGAIDGGWIIPGYQPGRFPETEAIELPFLSLKSAELSSMAAWEFTQEHLLDDFADIHILAAHTHGEGLVHKKGEPIRKVEDFKGLKLRAPTRTSTLLLEKMGATPVGLPVPAFPEALSKGVLDGGIITFAMSPSLKLDELTDAETDVAGNRSFYNLYFLWAMNKARYDSLPDDLKEVIDRNSGLMASRWSGVAYDMGDEDGVKVIADSDNAVNVLSEAETAKIYELGDEVVADWIAEMDEKGFDGEKLVADVKAAMEHAYDAAPWVDANGAAYKITTE</sequence>
<dbReference type="CDD" id="cd13665">
    <property type="entry name" value="PBP2_TRAP_Dctp3_4"/>
    <property type="match status" value="1"/>
</dbReference>
<dbReference type="OrthoDB" id="7822595at2"/>
<dbReference type="AlphaFoldDB" id="A0A2T5HTD3"/>
<protein>
    <submittedName>
        <fullName evidence="5">TRAP-type C4-dicarboxylate transport system substrate-binding protein</fullName>
    </submittedName>
</protein>
<dbReference type="PANTHER" id="PTHR33376:SF15">
    <property type="entry name" value="BLL6794 PROTEIN"/>
    <property type="match status" value="1"/>
</dbReference>
<feature type="chain" id="PRO_5015772843" evidence="4">
    <location>
        <begin position="24"/>
        <end position="361"/>
    </location>
</feature>
<evidence type="ECO:0000256" key="3">
    <source>
        <dbReference type="ARBA" id="ARBA00022764"/>
    </source>
</evidence>
<dbReference type="NCBIfam" id="NF037995">
    <property type="entry name" value="TRAP_S1"/>
    <property type="match status" value="1"/>
</dbReference>
<feature type="signal peptide" evidence="4">
    <location>
        <begin position="1"/>
        <end position="23"/>
    </location>
</feature>
<accession>A0A2T5HTD3</accession>
<dbReference type="Pfam" id="PF03480">
    <property type="entry name" value="DctP"/>
    <property type="match status" value="1"/>
</dbReference>
<proteinExistence type="predicted"/>
<dbReference type="RefSeq" id="WP_107815509.1">
    <property type="nucleotide sequence ID" value="NZ_QAOH01000003.1"/>
</dbReference>
<dbReference type="GO" id="GO:0042597">
    <property type="term" value="C:periplasmic space"/>
    <property type="evidence" value="ECO:0007669"/>
    <property type="project" value="UniProtKB-SubCell"/>
</dbReference>
<evidence type="ECO:0000313" key="6">
    <source>
        <dbReference type="Proteomes" id="UP000244077"/>
    </source>
</evidence>
<evidence type="ECO:0000313" key="5">
    <source>
        <dbReference type="EMBL" id="PTQ74843.1"/>
    </source>
</evidence>